<proteinExistence type="predicted"/>
<keyword evidence="1" id="KW-0812">Transmembrane</keyword>
<evidence type="ECO:0000259" key="2">
    <source>
        <dbReference type="Pfam" id="PF12697"/>
    </source>
</evidence>
<feature type="domain" description="AB hydrolase-1" evidence="2">
    <location>
        <begin position="81"/>
        <end position="207"/>
    </location>
</feature>
<reference evidence="3" key="1">
    <citation type="submission" date="2021-01" db="EMBL/GenBank/DDBJ databases">
        <authorList>
            <person name="Corre E."/>
            <person name="Pelletier E."/>
            <person name="Niang G."/>
            <person name="Scheremetjew M."/>
            <person name="Finn R."/>
            <person name="Kale V."/>
            <person name="Holt S."/>
            <person name="Cochrane G."/>
            <person name="Meng A."/>
            <person name="Brown T."/>
            <person name="Cohen L."/>
        </authorList>
    </citation>
    <scope>NUCLEOTIDE SEQUENCE</scope>
    <source>
        <strain evidence="3">UTEX LB 2760</strain>
    </source>
</reference>
<organism evidence="3">
    <name type="scientific">Rhodosorus marinus</name>
    <dbReference type="NCBI Taxonomy" id="101924"/>
    <lineage>
        <taxon>Eukaryota</taxon>
        <taxon>Rhodophyta</taxon>
        <taxon>Stylonematophyceae</taxon>
        <taxon>Stylonematales</taxon>
        <taxon>Stylonemataceae</taxon>
        <taxon>Rhodosorus</taxon>
    </lineage>
</organism>
<dbReference type="Gene3D" id="3.40.50.1820">
    <property type="entry name" value="alpha/beta hydrolase"/>
    <property type="match status" value="1"/>
</dbReference>
<dbReference type="PANTHER" id="PTHR12277">
    <property type="entry name" value="ALPHA/BETA HYDROLASE DOMAIN-CONTAINING PROTEIN"/>
    <property type="match status" value="1"/>
</dbReference>
<dbReference type="SUPFAM" id="SSF53474">
    <property type="entry name" value="alpha/beta-Hydrolases"/>
    <property type="match status" value="1"/>
</dbReference>
<dbReference type="InterPro" id="IPR029058">
    <property type="entry name" value="AB_hydrolase_fold"/>
</dbReference>
<dbReference type="AlphaFoldDB" id="A0A7S0BTK3"/>
<keyword evidence="1" id="KW-0472">Membrane</keyword>
<sequence length="282" mass="30739">MMSIGELSLFLLKAFCGLNGLILLVLFALQRKLVWPVPSIAVDPRTYGAQLIVIDKVLGRKGGEKIALAHYPASDRSAPVLVFFHGNGDQIGAGASFVGRKFSRAYGYGFLAVEYPTYPLSEGGKISETSAYEAAEAALRYLTEDSGLSVARERVIMMGQSIGTGVALEMAARGWGKKVVLISPFLSLPKLVSSILPNVIAWLRFFLLDKFMNSAKISGLDQPICIIHGVRDEIVPYQHGEELAKIGGEKVQFYSIENAGHNDIFRSDLSLEVLRTVARFIG</sequence>
<evidence type="ECO:0000256" key="1">
    <source>
        <dbReference type="SAM" id="Phobius"/>
    </source>
</evidence>
<gene>
    <name evidence="3" type="ORF">RMAR0315_LOCUS12708</name>
</gene>
<protein>
    <recommendedName>
        <fullName evidence="2">AB hydrolase-1 domain-containing protein</fullName>
    </recommendedName>
</protein>
<name>A0A7S0BTK3_9RHOD</name>
<feature type="transmembrane region" description="Helical" evidence="1">
    <location>
        <begin position="7"/>
        <end position="29"/>
    </location>
</feature>
<keyword evidence="1" id="KW-1133">Transmembrane helix</keyword>
<evidence type="ECO:0000313" key="3">
    <source>
        <dbReference type="EMBL" id="CAD8402703.1"/>
    </source>
</evidence>
<dbReference type="InterPro" id="IPR000073">
    <property type="entry name" value="AB_hydrolase_1"/>
</dbReference>
<accession>A0A7S0BTK3</accession>
<dbReference type="EMBL" id="HBEK01023144">
    <property type="protein sequence ID" value="CAD8402703.1"/>
    <property type="molecule type" value="Transcribed_RNA"/>
</dbReference>
<dbReference type="Pfam" id="PF12697">
    <property type="entry name" value="Abhydrolase_6"/>
    <property type="match status" value="1"/>
</dbReference>